<keyword evidence="1" id="KW-0934">Plastid</keyword>
<dbReference type="AlphaFoldDB" id="A0A1G4NZF3"/>
<dbReference type="GeneID" id="29998092"/>
<dbReference type="NCBIfam" id="TIGR01683">
    <property type="entry name" value="thiS"/>
    <property type="match status" value="1"/>
</dbReference>
<reference evidence="1" key="1">
    <citation type="submission" date="2016-10" db="EMBL/GenBank/DDBJ databases">
        <title>Chloroplast genomes as a tool to resolve red algal phylogenies: a case study in the Nemaliales.</title>
        <authorList>
            <person name="Costa J.F."/>
            <person name="Lin S.M."/>
            <person name="Macaya E.C."/>
            <person name="Fernandez-Garcia C."/>
            <person name="Verbruggen H."/>
        </authorList>
    </citation>
    <scope>NUCLEOTIDE SEQUENCE</scope>
    <source>
        <strain evidence="1">J.0255</strain>
    </source>
</reference>
<sequence length="70" mass="8151">MISNFYILINGEPFYCMQVMSVWQLLLYLNIDCNTNLIEYNNEILDYDRLKKVMVKPSDKIEIVTLVGGG</sequence>
<reference evidence="1" key="2">
    <citation type="submission" date="2016-10" db="EMBL/GenBank/DDBJ databases">
        <authorList>
            <person name="de Groot N.N."/>
        </authorList>
    </citation>
    <scope>NUCLEOTIDE SEQUENCE</scope>
    <source>
        <strain evidence="1">J.0255</strain>
    </source>
</reference>
<organism evidence="1">
    <name type="scientific">Yamadaella caenomyce</name>
    <dbReference type="NCBI Taxonomy" id="259029"/>
    <lineage>
        <taxon>Eukaryota</taxon>
        <taxon>Rhodophyta</taxon>
        <taxon>Florideophyceae</taxon>
        <taxon>Nemaliophycidae</taxon>
        <taxon>Nemaliales</taxon>
        <taxon>Liagoraceae</taxon>
        <taxon>Yamadaella</taxon>
    </lineage>
</organism>
<name>A0A1G4NZF3_9FLOR</name>
<geneLocation type="chloroplast" evidence="1"/>
<dbReference type="InterPro" id="IPR012675">
    <property type="entry name" value="Beta-grasp_dom_sf"/>
</dbReference>
<accession>A0A1G4NZF3</accession>
<proteinExistence type="predicted"/>
<dbReference type="InterPro" id="IPR016155">
    <property type="entry name" value="Mopterin_synth/thiamin_S_b"/>
</dbReference>
<keyword evidence="1" id="KW-0150">Chloroplast</keyword>
<dbReference type="EMBL" id="LT622875">
    <property type="protein sequence ID" value="SCW23889.1"/>
    <property type="molecule type" value="Genomic_DNA"/>
</dbReference>
<dbReference type="PANTHER" id="PTHR34472:SF1">
    <property type="entry name" value="SULFUR CARRIER PROTEIN THIS"/>
    <property type="match status" value="1"/>
</dbReference>
<dbReference type="SUPFAM" id="SSF54285">
    <property type="entry name" value="MoaD/ThiS"/>
    <property type="match status" value="1"/>
</dbReference>
<dbReference type="InterPro" id="IPR003749">
    <property type="entry name" value="ThiS/MoaD-like"/>
</dbReference>
<gene>
    <name evidence="1" type="primary">thiS</name>
    <name evidence="1" type="ORF">J0255_223</name>
</gene>
<dbReference type="Gene3D" id="3.10.20.30">
    <property type="match status" value="1"/>
</dbReference>
<dbReference type="Pfam" id="PF02597">
    <property type="entry name" value="ThiS"/>
    <property type="match status" value="1"/>
</dbReference>
<dbReference type="CDD" id="cd00565">
    <property type="entry name" value="Ubl_ThiS"/>
    <property type="match status" value="1"/>
</dbReference>
<dbReference type="RefSeq" id="YP_009315434.1">
    <property type="nucleotide sequence ID" value="NC_031666.1"/>
</dbReference>
<evidence type="ECO:0000313" key="1">
    <source>
        <dbReference type="EMBL" id="SCW23889.1"/>
    </source>
</evidence>
<dbReference type="PANTHER" id="PTHR34472">
    <property type="entry name" value="SULFUR CARRIER PROTEIN THIS"/>
    <property type="match status" value="1"/>
</dbReference>
<dbReference type="InterPro" id="IPR010035">
    <property type="entry name" value="Thi_S"/>
</dbReference>
<protein>
    <submittedName>
        <fullName evidence="1">Thiamin biosynthesis protein S</fullName>
    </submittedName>
</protein>